<dbReference type="InParanoid" id="A0A2P5FRE4"/>
<accession>A0A2P5FRE4</accession>
<dbReference type="AlphaFoldDB" id="A0A2P5FRE4"/>
<gene>
    <name evidence="1" type="ORF">TorRG33x02_037730</name>
</gene>
<reference evidence="2" key="1">
    <citation type="submission" date="2016-06" db="EMBL/GenBank/DDBJ databases">
        <title>Parallel loss of symbiosis genes in relatives of nitrogen-fixing non-legume Parasponia.</title>
        <authorList>
            <person name="Van Velzen R."/>
            <person name="Holmer R."/>
            <person name="Bu F."/>
            <person name="Rutten L."/>
            <person name="Van Zeijl A."/>
            <person name="Liu W."/>
            <person name="Santuari L."/>
            <person name="Cao Q."/>
            <person name="Sharma T."/>
            <person name="Shen D."/>
            <person name="Roswanjaya Y."/>
            <person name="Wardhani T."/>
            <person name="Kalhor M.S."/>
            <person name="Jansen J."/>
            <person name="Van den Hoogen J."/>
            <person name="Gungor B."/>
            <person name="Hartog M."/>
            <person name="Hontelez J."/>
            <person name="Verver J."/>
            <person name="Yang W.-C."/>
            <person name="Schijlen E."/>
            <person name="Repin R."/>
            <person name="Schilthuizen M."/>
            <person name="Schranz E."/>
            <person name="Heidstra R."/>
            <person name="Miyata K."/>
            <person name="Fedorova E."/>
            <person name="Kohlen W."/>
            <person name="Bisseling T."/>
            <person name="Smit S."/>
            <person name="Geurts R."/>
        </authorList>
    </citation>
    <scope>NUCLEOTIDE SEQUENCE [LARGE SCALE GENOMIC DNA]</scope>
    <source>
        <strain evidence="2">cv. RG33-2</strain>
    </source>
</reference>
<comment type="caution">
    <text evidence="1">The sequence shown here is derived from an EMBL/GenBank/DDBJ whole genome shotgun (WGS) entry which is preliminary data.</text>
</comment>
<protein>
    <submittedName>
        <fullName evidence="1">Uncharacterized protein</fullName>
    </submittedName>
</protein>
<evidence type="ECO:0000313" key="1">
    <source>
        <dbReference type="EMBL" id="POO00360.1"/>
    </source>
</evidence>
<sequence>MPLGGMGHNNLSALVNELDNIFCLQTNWIPFFNKTSPKEIAIQETSEPYTFIKKLEAEDEFEAFKFPQRGIQRLKYHRKPSKLLLSHPRSVSTVANLTFLQQNLTISPILHPNNRYTP</sequence>
<dbReference type="Proteomes" id="UP000237000">
    <property type="component" value="Unassembled WGS sequence"/>
</dbReference>
<dbReference type="EMBL" id="JXTC01000013">
    <property type="protein sequence ID" value="POO00360.1"/>
    <property type="molecule type" value="Genomic_DNA"/>
</dbReference>
<keyword evidence="2" id="KW-1185">Reference proteome</keyword>
<name>A0A2P5FRE4_TREOI</name>
<proteinExistence type="predicted"/>
<evidence type="ECO:0000313" key="2">
    <source>
        <dbReference type="Proteomes" id="UP000237000"/>
    </source>
</evidence>
<organism evidence="1 2">
    <name type="scientific">Trema orientale</name>
    <name type="common">Charcoal tree</name>
    <name type="synonym">Celtis orientalis</name>
    <dbReference type="NCBI Taxonomy" id="63057"/>
    <lineage>
        <taxon>Eukaryota</taxon>
        <taxon>Viridiplantae</taxon>
        <taxon>Streptophyta</taxon>
        <taxon>Embryophyta</taxon>
        <taxon>Tracheophyta</taxon>
        <taxon>Spermatophyta</taxon>
        <taxon>Magnoliopsida</taxon>
        <taxon>eudicotyledons</taxon>
        <taxon>Gunneridae</taxon>
        <taxon>Pentapetalae</taxon>
        <taxon>rosids</taxon>
        <taxon>fabids</taxon>
        <taxon>Rosales</taxon>
        <taxon>Cannabaceae</taxon>
        <taxon>Trema</taxon>
    </lineage>
</organism>